<comment type="caution">
    <text evidence="2">The sequence shown here is derived from an EMBL/GenBank/DDBJ whole genome shotgun (WGS) entry which is preliminary data.</text>
</comment>
<proteinExistence type="predicted"/>
<gene>
    <name evidence="2" type="ORF">GOQ27_16200</name>
</gene>
<sequence>MSNNNFGVRDKTQIKILGVFMIIVSVVIFFFLLTPNLNDILSWVLLIYCFLLIPGGIGLLRFKNWGRLLAIGLDIGAIVFIVFMGVLSLRVSGMDKLLDLLLSLILPLLIYSLLVDSKIKKLFR</sequence>
<protein>
    <submittedName>
        <fullName evidence="2">Uncharacterized protein</fullName>
    </submittedName>
</protein>
<reference evidence="2" key="1">
    <citation type="submission" date="2019-12" db="EMBL/GenBank/DDBJ databases">
        <title>Clostridiaceae gen. nov. sp. nov., isolated from sediment in Xinjiang, China.</title>
        <authorList>
            <person name="Zhang R."/>
        </authorList>
    </citation>
    <scope>NUCLEOTIDE SEQUENCE</scope>
    <source>
        <strain evidence="2">D2Q-11</strain>
    </source>
</reference>
<dbReference type="EMBL" id="WSFT01000053">
    <property type="protein sequence ID" value="MBS4540020.1"/>
    <property type="molecule type" value="Genomic_DNA"/>
</dbReference>
<keyword evidence="1" id="KW-0472">Membrane</keyword>
<keyword evidence="1" id="KW-0812">Transmembrane</keyword>
<organism evidence="2 3">
    <name type="scientific">Anaeromonas frigoriresistens</name>
    <dbReference type="NCBI Taxonomy" id="2683708"/>
    <lineage>
        <taxon>Bacteria</taxon>
        <taxon>Bacillati</taxon>
        <taxon>Bacillota</taxon>
        <taxon>Tissierellia</taxon>
        <taxon>Tissierellales</taxon>
        <taxon>Thermohalobacteraceae</taxon>
        <taxon>Anaeromonas</taxon>
    </lineage>
</organism>
<dbReference type="Proteomes" id="UP000724672">
    <property type="component" value="Unassembled WGS sequence"/>
</dbReference>
<keyword evidence="3" id="KW-1185">Reference proteome</keyword>
<name>A0A942ZAQ9_9FIRM</name>
<evidence type="ECO:0000256" key="1">
    <source>
        <dbReference type="SAM" id="Phobius"/>
    </source>
</evidence>
<dbReference type="RefSeq" id="WP_203367918.1">
    <property type="nucleotide sequence ID" value="NZ_WSFT01000053.1"/>
</dbReference>
<feature type="transmembrane region" description="Helical" evidence="1">
    <location>
        <begin position="12"/>
        <end position="34"/>
    </location>
</feature>
<keyword evidence="1" id="KW-1133">Transmembrane helix</keyword>
<evidence type="ECO:0000313" key="2">
    <source>
        <dbReference type="EMBL" id="MBS4540020.1"/>
    </source>
</evidence>
<feature type="transmembrane region" description="Helical" evidence="1">
    <location>
        <begin position="97"/>
        <end position="115"/>
    </location>
</feature>
<feature type="transmembrane region" description="Helical" evidence="1">
    <location>
        <begin position="69"/>
        <end position="91"/>
    </location>
</feature>
<dbReference type="AlphaFoldDB" id="A0A942ZAQ9"/>
<feature type="transmembrane region" description="Helical" evidence="1">
    <location>
        <begin position="40"/>
        <end position="62"/>
    </location>
</feature>
<accession>A0A942ZAQ9</accession>
<evidence type="ECO:0000313" key="3">
    <source>
        <dbReference type="Proteomes" id="UP000724672"/>
    </source>
</evidence>